<keyword evidence="2" id="KW-1185">Reference proteome</keyword>
<organism evidence="1 2">
    <name type="scientific">Candidatus Electrothrix marina</name>
    <dbReference type="NCBI Taxonomy" id="1859130"/>
    <lineage>
        <taxon>Bacteria</taxon>
        <taxon>Pseudomonadati</taxon>
        <taxon>Thermodesulfobacteriota</taxon>
        <taxon>Desulfobulbia</taxon>
        <taxon>Desulfobulbales</taxon>
        <taxon>Desulfobulbaceae</taxon>
        <taxon>Candidatus Electrothrix</taxon>
    </lineage>
</organism>
<dbReference type="Proteomes" id="UP000288892">
    <property type="component" value="Unassembled WGS sequence"/>
</dbReference>
<comment type="caution">
    <text evidence="1">The sequence shown here is derived from an EMBL/GenBank/DDBJ whole genome shotgun (WGS) entry which is preliminary data.</text>
</comment>
<gene>
    <name evidence="1" type="ORF">VU01_11067</name>
</gene>
<protein>
    <recommendedName>
        <fullName evidence="3">Reverse transcriptase (RNA-dependent DNA polymerase)</fullName>
    </recommendedName>
</protein>
<proteinExistence type="predicted"/>
<evidence type="ECO:0000313" key="2">
    <source>
        <dbReference type="Proteomes" id="UP000288892"/>
    </source>
</evidence>
<sequence length="138" mass="16077">MLEAIGVRGMVRYMDDLLWCCDSKEEARKSLHEVRIFLADTLQLAFKEPVRIGRNVHGTLFCGLRVLPGCLLLSRRRKRRYSERRQYWENQYAQGKISRGKLQAGYAAVLGMTMHTDAIGWRRAQLRRKPVAKLLEEV</sequence>
<dbReference type="AlphaFoldDB" id="A0A444JEV9"/>
<name>A0A444JEV9_9BACT</name>
<evidence type="ECO:0008006" key="3">
    <source>
        <dbReference type="Google" id="ProtNLM"/>
    </source>
</evidence>
<evidence type="ECO:0000313" key="1">
    <source>
        <dbReference type="EMBL" id="RWX51624.1"/>
    </source>
</evidence>
<reference evidence="1 2" key="1">
    <citation type="submission" date="2017-01" db="EMBL/GenBank/DDBJ databases">
        <title>The cable genome- insights into the physiology and evolution of filamentous bacteria capable of sulfide oxidation via long distance electron transfer.</title>
        <authorList>
            <person name="Schreiber L."/>
            <person name="Bjerg J.T."/>
            <person name="Boggild A."/>
            <person name="Van De Vossenberg J."/>
            <person name="Meysman F."/>
            <person name="Nielsen L.P."/>
            <person name="Schramm A."/>
            <person name="Kjeldsen K.U."/>
        </authorList>
    </citation>
    <scope>NUCLEOTIDE SEQUENCE [LARGE SCALE GENOMIC DNA]</scope>
    <source>
        <strain evidence="1">A5</strain>
    </source>
</reference>
<dbReference type="EMBL" id="MTKS01000106">
    <property type="protein sequence ID" value="RWX51624.1"/>
    <property type="molecule type" value="Genomic_DNA"/>
</dbReference>
<accession>A0A444JEV9</accession>